<protein>
    <recommendedName>
        <fullName evidence="4">GLPGLI family protein</fullName>
    </recommendedName>
</protein>
<organism evidence="2 3">
    <name type="scientific">Dyadobacter chenhuakuii</name>
    <dbReference type="NCBI Taxonomy" id="2909339"/>
    <lineage>
        <taxon>Bacteria</taxon>
        <taxon>Pseudomonadati</taxon>
        <taxon>Bacteroidota</taxon>
        <taxon>Cytophagia</taxon>
        <taxon>Cytophagales</taxon>
        <taxon>Spirosomataceae</taxon>
        <taxon>Dyadobacter</taxon>
    </lineage>
</organism>
<keyword evidence="1" id="KW-0732">Signal</keyword>
<evidence type="ECO:0000313" key="3">
    <source>
        <dbReference type="Proteomes" id="UP001139411"/>
    </source>
</evidence>
<evidence type="ECO:0008006" key="4">
    <source>
        <dbReference type="Google" id="ProtNLM"/>
    </source>
</evidence>
<name>A0A9X1TU70_9BACT</name>
<accession>A0A9X1TU70</accession>
<reference evidence="2" key="1">
    <citation type="submission" date="2022-01" db="EMBL/GenBank/DDBJ databases">
        <title>Novel species in genus Dyadobacter.</title>
        <authorList>
            <person name="Ma C."/>
        </authorList>
    </citation>
    <scope>NUCLEOTIDE SEQUENCE</scope>
    <source>
        <strain evidence="2">CY357</strain>
    </source>
</reference>
<dbReference type="AlphaFoldDB" id="A0A9X1TU70"/>
<gene>
    <name evidence="2" type="ORF">L0661_21985</name>
</gene>
<sequence>MMMKRFFASLLIMCCALSYGAPVFAQVAKKIPADKQRAAQWQPAKGQYYFSHSLVYDYENKADQTKGTITIYLDPVSGGMCFKKENSFGKGGKDFDFVIGFPDGKYIFCGADENGKKMRINEAVGALKLGPDTKAQAREDFSTYWAATGNKRDDFGFESLEYNVSFATSENKDTVWLAKTPFNVYPLYGLEFVESAVAMPISFDYMHLLEPNQLVAEINSKDTILKLKSFGRDPQTVSTKGYPVFKTE</sequence>
<comment type="caution">
    <text evidence="2">The sequence shown here is derived from an EMBL/GenBank/DDBJ whole genome shotgun (WGS) entry which is preliminary data.</text>
</comment>
<dbReference type="Proteomes" id="UP001139411">
    <property type="component" value="Unassembled WGS sequence"/>
</dbReference>
<feature type="chain" id="PRO_5040773495" description="GLPGLI family protein" evidence="1">
    <location>
        <begin position="26"/>
        <end position="248"/>
    </location>
</feature>
<proteinExistence type="predicted"/>
<evidence type="ECO:0000256" key="1">
    <source>
        <dbReference type="SAM" id="SignalP"/>
    </source>
</evidence>
<dbReference type="EMBL" id="JAKFFV010000014">
    <property type="protein sequence ID" value="MCF2501009.1"/>
    <property type="molecule type" value="Genomic_DNA"/>
</dbReference>
<feature type="signal peptide" evidence="1">
    <location>
        <begin position="1"/>
        <end position="25"/>
    </location>
</feature>
<evidence type="ECO:0000313" key="2">
    <source>
        <dbReference type="EMBL" id="MCF2501009.1"/>
    </source>
</evidence>